<comment type="caution">
    <text evidence="3">The sequence shown here is derived from an EMBL/GenBank/DDBJ whole genome shotgun (WGS) entry which is preliminary data.</text>
</comment>
<feature type="coiled-coil region" evidence="1">
    <location>
        <begin position="469"/>
        <end position="496"/>
    </location>
</feature>
<keyword evidence="1" id="KW-0175">Coiled coil</keyword>
<feature type="compositionally biased region" description="Polar residues" evidence="2">
    <location>
        <begin position="11"/>
        <end position="22"/>
    </location>
</feature>
<dbReference type="AlphaFoldDB" id="A0A1X0NLR5"/>
<evidence type="ECO:0000313" key="3">
    <source>
        <dbReference type="EMBL" id="ORC85656.1"/>
    </source>
</evidence>
<feature type="region of interest" description="Disordered" evidence="2">
    <location>
        <begin position="1"/>
        <end position="22"/>
    </location>
</feature>
<dbReference type="Proteomes" id="UP000192257">
    <property type="component" value="Unassembled WGS sequence"/>
</dbReference>
<dbReference type="VEuPathDB" id="TriTrypDB:TM35_000331130"/>
<dbReference type="EMBL" id="NBCO01000033">
    <property type="protein sequence ID" value="ORC85656.1"/>
    <property type="molecule type" value="Genomic_DNA"/>
</dbReference>
<dbReference type="OrthoDB" id="10352262at2759"/>
<gene>
    <name evidence="3" type="ORF">TM35_000331130</name>
</gene>
<organism evidence="3 4">
    <name type="scientific">Trypanosoma theileri</name>
    <dbReference type="NCBI Taxonomy" id="67003"/>
    <lineage>
        <taxon>Eukaryota</taxon>
        <taxon>Discoba</taxon>
        <taxon>Euglenozoa</taxon>
        <taxon>Kinetoplastea</taxon>
        <taxon>Metakinetoplastina</taxon>
        <taxon>Trypanosomatida</taxon>
        <taxon>Trypanosomatidae</taxon>
        <taxon>Trypanosoma</taxon>
    </lineage>
</organism>
<name>A0A1X0NLR5_9TRYP</name>
<keyword evidence="4" id="KW-1185">Reference proteome</keyword>
<sequence length="504" mass="56776">MMYYNDGGSDDVNTFSDSSSELESVTPNRINSLFTMASAISTKIQNAGQVLRSLIHHESGRASESLPLASSLQEDGSSGVCGVDPKTAFDVDSHHEFVSMDTSLSNDLTIKDESSILKECSITVQTVQPDKGYLLVSDKGWENGVPLTPPHTSHHSFSSYLTKSSLRRLEEELCERIGNNNDKNSESQDGSSFAACATDSSFSCAQFSTELNAYAKKIIVYIENILMSLSDDNNMIFTSIEKKEIEDITDSIKRIVKDICTASDDVQKGLDSYNAALKMMTEKTKLYEKRIVHMTQEKEAVADSRREAVLEVSKQLQKKRTEVKSLLLQSGVRNDELQNTSLYLESGKKLKRDVQFEEEEAICGLSSDSRISPTSEVLQKSDRMDACSINSSLTMTCDNDVESRRRWILDNALGYFLRCKEPSVPECVCTMIARMQPHEMANDVLRSRRQMSCLFTLMNRCPAATSFYLMLLDKRMEAIENVLDNLEKECFTRKKELFDHYFNY</sequence>
<accession>A0A1X0NLR5</accession>
<reference evidence="3 4" key="1">
    <citation type="submission" date="2017-03" db="EMBL/GenBank/DDBJ databases">
        <title>An alternative strategy for trypanosome survival in the mammalian bloodstream revealed through genome and transcriptome analysis of the ubiquitous bovine parasite Trypanosoma (Megatrypanum) theileri.</title>
        <authorList>
            <person name="Kelly S."/>
            <person name="Ivens A."/>
            <person name="Mott A."/>
            <person name="O'Neill E."/>
            <person name="Emms D."/>
            <person name="Macleod O."/>
            <person name="Voorheis P."/>
            <person name="Matthews J."/>
            <person name="Matthews K."/>
            <person name="Carrington M."/>
        </authorList>
    </citation>
    <scope>NUCLEOTIDE SEQUENCE [LARGE SCALE GENOMIC DNA]</scope>
    <source>
        <strain evidence="3">Edinburgh</strain>
    </source>
</reference>
<protein>
    <submittedName>
        <fullName evidence="3">Uncharacterized protein</fullName>
    </submittedName>
</protein>
<evidence type="ECO:0000313" key="4">
    <source>
        <dbReference type="Proteomes" id="UP000192257"/>
    </source>
</evidence>
<evidence type="ECO:0000256" key="2">
    <source>
        <dbReference type="SAM" id="MobiDB-lite"/>
    </source>
</evidence>
<dbReference type="RefSeq" id="XP_028879722.1">
    <property type="nucleotide sequence ID" value="XM_029028869.1"/>
</dbReference>
<evidence type="ECO:0000256" key="1">
    <source>
        <dbReference type="SAM" id="Coils"/>
    </source>
</evidence>
<proteinExistence type="predicted"/>
<dbReference type="GeneID" id="39988649"/>